<evidence type="ECO:0000313" key="2">
    <source>
        <dbReference type="EMBL" id="PWA24335.1"/>
    </source>
</evidence>
<proteinExistence type="predicted"/>
<keyword evidence="1" id="KW-0812">Transmembrane</keyword>
<organism evidence="2 3">
    <name type="scientific">Gambusia affinis</name>
    <name type="common">Western mosquitofish</name>
    <name type="synonym">Heterandria affinis</name>
    <dbReference type="NCBI Taxonomy" id="33528"/>
    <lineage>
        <taxon>Eukaryota</taxon>
        <taxon>Metazoa</taxon>
        <taxon>Chordata</taxon>
        <taxon>Craniata</taxon>
        <taxon>Vertebrata</taxon>
        <taxon>Euteleostomi</taxon>
        <taxon>Actinopterygii</taxon>
        <taxon>Neopterygii</taxon>
        <taxon>Teleostei</taxon>
        <taxon>Neoteleostei</taxon>
        <taxon>Acanthomorphata</taxon>
        <taxon>Ovalentaria</taxon>
        <taxon>Atherinomorphae</taxon>
        <taxon>Cyprinodontiformes</taxon>
        <taxon>Poeciliidae</taxon>
        <taxon>Poeciliinae</taxon>
        <taxon>Gambusia</taxon>
    </lineage>
</organism>
<dbReference type="PANTHER" id="PTHR24244">
    <property type="entry name" value="NEUROPEPTIDE S RECEPTOR"/>
    <property type="match status" value="1"/>
</dbReference>
<keyword evidence="1" id="KW-1133">Transmembrane helix</keyword>
<sequence>MNTSTCTRPNKKLFEHTVLPALYISVSLIGLVLNVWGMKSLLHNWKKLRHINILVLNLGLADITEEKN</sequence>
<dbReference type="InterPro" id="IPR027294">
    <property type="entry name" value="NPS_rcpt"/>
</dbReference>
<dbReference type="GO" id="GO:0008188">
    <property type="term" value="F:neuropeptide receptor activity"/>
    <property type="evidence" value="ECO:0007669"/>
    <property type="project" value="InterPro"/>
</dbReference>
<protein>
    <recommendedName>
        <fullName evidence="4">G-protein coupled receptors family 1 profile domain-containing protein</fullName>
    </recommendedName>
</protein>
<reference evidence="2 3" key="1">
    <citation type="journal article" date="2018" name="G3 (Bethesda)">
        <title>A High-Quality Reference Genome for the Invasive Mosquitofish Gambusia affinis Using a Chicago Library.</title>
        <authorList>
            <person name="Hoffberg S.L."/>
            <person name="Troendle N.J."/>
            <person name="Glenn T.C."/>
            <person name="Mahmud O."/>
            <person name="Louha S."/>
            <person name="Chalopin D."/>
            <person name="Bennetzen J.L."/>
            <person name="Mauricio R."/>
        </authorList>
    </citation>
    <scope>NUCLEOTIDE SEQUENCE [LARGE SCALE GENOMIC DNA]</scope>
    <source>
        <strain evidence="2">NE01/NJP1002.9</strain>
        <tissue evidence="2">Muscle</tissue>
    </source>
</reference>
<evidence type="ECO:0000313" key="3">
    <source>
        <dbReference type="Proteomes" id="UP000250572"/>
    </source>
</evidence>
<dbReference type="SUPFAM" id="SSF81321">
    <property type="entry name" value="Family A G protein-coupled receptor-like"/>
    <property type="match status" value="1"/>
</dbReference>
<dbReference type="EMBL" id="NHOQ01001446">
    <property type="protein sequence ID" value="PWA24335.1"/>
    <property type="molecule type" value="Genomic_DNA"/>
</dbReference>
<dbReference type="Proteomes" id="UP000250572">
    <property type="component" value="Unassembled WGS sequence"/>
</dbReference>
<gene>
    <name evidence="2" type="ORF">CCH79_00018680</name>
</gene>
<accession>A0A315VMR5</accession>
<keyword evidence="1" id="KW-0472">Membrane</keyword>
<comment type="caution">
    <text evidence="2">The sequence shown here is derived from an EMBL/GenBank/DDBJ whole genome shotgun (WGS) entry which is preliminary data.</text>
</comment>
<keyword evidence="3" id="KW-1185">Reference proteome</keyword>
<feature type="transmembrane region" description="Helical" evidence="1">
    <location>
        <begin position="18"/>
        <end position="37"/>
    </location>
</feature>
<evidence type="ECO:0000256" key="1">
    <source>
        <dbReference type="SAM" id="Phobius"/>
    </source>
</evidence>
<dbReference type="AlphaFoldDB" id="A0A315VMR5"/>
<dbReference type="GO" id="GO:0016020">
    <property type="term" value="C:membrane"/>
    <property type="evidence" value="ECO:0007669"/>
    <property type="project" value="InterPro"/>
</dbReference>
<name>A0A315VMR5_GAMAF</name>
<evidence type="ECO:0008006" key="4">
    <source>
        <dbReference type="Google" id="ProtNLM"/>
    </source>
</evidence>
<dbReference type="PANTHER" id="PTHR24244:SF0">
    <property type="entry name" value="G-PROTEIN COUPLED RECEPTORS FAMILY 1 PROFILE DOMAIN-CONTAINING PROTEIN"/>
    <property type="match status" value="1"/>
</dbReference>
<dbReference type="Gene3D" id="1.20.1070.10">
    <property type="entry name" value="Rhodopsin 7-helix transmembrane proteins"/>
    <property type="match status" value="1"/>
</dbReference>